<organism evidence="1">
    <name type="scientific">uncultured bacterium CBNPD1 BAC clone 2089</name>
    <dbReference type="NCBI Taxonomy" id="417311"/>
    <lineage>
        <taxon>Bacteria</taxon>
        <taxon>environmental samples</taxon>
    </lineage>
</organism>
<protein>
    <submittedName>
        <fullName evidence="1">Putative riboflavin biosynthesis protein RibA</fullName>
    </submittedName>
</protein>
<name>B1N6R3_9BACT</name>
<accession>B1N6R3</accession>
<proteinExistence type="predicted"/>
<evidence type="ECO:0000313" key="1">
    <source>
        <dbReference type="EMBL" id="ABM53609.1"/>
    </source>
</evidence>
<sequence length="257" mass="27660">MSDWNPLDPDAESVHYDLGAWNLDQRAAVAEVFAEAEIPHAWVGDEVVVPAELEEVADVLLDRLEQEFGVDGATVSTRGASFAIDEADDDDITEYELDDWADNERARLSELLVASGIPFKWEGALLVTLTDFEDTVDELLDAVEAGDVTIVDSSGSGRGTVSVADSDVSGETLTQMFLAAERLQRDPLDADGLALLVRVLDDVEDGGTPFGVPVPAWRQALELADQLADALAGGDIPDEIGAMEVAQRLFVTLRPHV</sequence>
<dbReference type="EMBL" id="EF157672">
    <property type="protein sequence ID" value="ABM53609.1"/>
    <property type="molecule type" value="Genomic_DNA"/>
</dbReference>
<dbReference type="AlphaFoldDB" id="B1N6R3"/>
<reference evidence="1" key="1">
    <citation type="journal article" date="2008" name="FEMS Microbiol. Ecol.">
        <title>Metagenomic analysis of a freshwater toxic cyanobacteria bloom.</title>
        <authorList>
            <person name="Pope P.B."/>
            <person name="Patel B.K."/>
        </authorList>
    </citation>
    <scope>NUCLEOTIDE SEQUENCE</scope>
</reference>